<dbReference type="PANTHER" id="PTHR11668:SF496">
    <property type="entry name" value="SERINE_THREONINE-PROTEIN PHOSPHATASE"/>
    <property type="match status" value="1"/>
</dbReference>
<accession>A0AA48L1B0</accession>
<dbReference type="EMBL" id="AP027925">
    <property type="protein sequence ID" value="BED92475.1"/>
    <property type="molecule type" value="Genomic_DNA"/>
</dbReference>
<proteinExistence type="predicted"/>
<dbReference type="SMART" id="SM00156">
    <property type="entry name" value="PP2Ac"/>
    <property type="match status" value="1"/>
</dbReference>
<evidence type="ECO:0000259" key="1">
    <source>
        <dbReference type="PROSITE" id="PS00125"/>
    </source>
</evidence>
<dbReference type="PRINTS" id="PR00114">
    <property type="entry name" value="STPHPHTASE"/>
</dbReference>
<dbReference type="KEGG" id="ptrh:RsTaC01_0208"/>
<dbReference type="Pfam" id="PF00149">
    <property type="entry name" value="Metallophos"/>
    <property type="match status" value="1"/>
</dbReference>
<sequence>MKSKNLNKFLAFSLNTVMLYQVGVFQPLSAVNLKKAGQVFTSTVVPAALLTLVGVVDAVFNRNQQKNNPKLAITDAEKNSDNDNTEIKSNEIYAFKHDIEDILKGKYIMKQNMELEKIKALCEKSIDIFKTEQNVLEIEEEGEVIFVGDLHGNVEETIFCINFFLDKIINDESSCTIVFLGDYVDRGKNSLAVVNLVLRLKLLYPEKVFVLRGNHEDRNYNYFRSYQDISDLNGSTFLSECLDIYGGNQDECSLISYIMGNLINVQNYQNLMNYFTGEVKVTKFKYNDKCVDCAGYEIWDLYNQVFEYLPFAAVVNRNSNKIFAAHAGIPTSDGFRIYDLNNLKKPVREPQKTCELNDLIWSDPSDDSECNVEPNKLRGKEYRCFGENVYKKFMHNNNLNVGIFGHRKIDYGFYKPQFNSKLVTVFSASNYENNNNTAGILVFDIKSAGCRPVGIDGLGIIKNNDRISVK</sequence>
<dbReference type="Gene3D" id="3.60.21.10">
    <property type="match status" value="1"/>
</dbReference>
<protein>
    <submittedName>
        <fullName evidence="2">Ser/Thr-protein phosphatase</fullName>
    </submittedName>
</protein>
<dbReference type="PROSITE" id="PS00125">
    <property type="entry name" value="SER_THR_PHOSPHATASE"/>
    <property type="match status" value="1"/>
</dbReference>
<dbReference type="InterPro" id="IPR006186">
    <property type="entry name" value="Ser/Thr-sp_prot-phosphatase"/>
</dbReference>
<dbReference type="InterPro" id="IPR050341">
    <property type="entry name" value="PP1_catalytic_subunit"/>
</dbReference>
<dbReference type="InterPro" id="IPR004843">
    <property type="entry name" value="Calcineurin-like_PHP"/>
</dbReference>
<evidence type="ECO:0000313" key="2">
    <source>
        <dbReference type="EMBL" id="BED92475.1"/>
    </source>
</evidence>
<dbReference type="PANTHER" id="PTHR11668">
    <property type="entry name" value="SERINE/THREONINE PROTEIN PHOSPHATASE"/>
    <property type="match status" value="1"/>
</dbReference>
<dbReference type="InterPro" id="IPR029052">
    <property type="entry name" value="Metallo-depent_PP-like"/>
</dbReference>
<organism evidence="2">
    <name type="scientific">Candidatus Paraimprobicoccus trichonymphae</name>
    <dbReference type="NCBI Taxonomy" id="3033793"/>
    <lineage>
        <taxon>Bacteria</taxon>
        <taxon>Bacillati</taxon>
        <taxon>Bacillota</taxon>
        <taxon>Clostridia</taxon>
        <taxon>Candidatus Paraimprobicoccus</taxon>
    </lineage>
</organism>
<reference evidence="2" key="1">
    <citation type="journal article" date="2023" name="ISME J.">
        <title>Emergence of putative energy parasites within Clostridia revealed by genome analysis of a novel endosymbiotic clade.</title>
        <authorList>
            <person name="Takahashi K."/>
            <person name="Kuwahara H."/>
            <person name="Horikawa Y."/>
            <person name="Izawa K."/>
            <person name="Kato D."/>
            <person name="Inagaki T."/>
            <person name="Yuki M."/>
            <person name="Ohkuma M."/>
            <person name="Hongoh Y."/>
        </authorList>
    </citation>
    <scope>NUCLEOTIDE SEQUENCE</scope>
    <source>
        <strain evidence="2">RsTa-C01</strain>
    </source>
</reference>
<feature type="domain" description="Serine/threonine specific protein phosphatases" evidence="1">
    <location>
        <begin position="211"/>
        <end position="216"/>
    </location>
</feature>
<dbReference type="SUPFAM" id="SSF56300">
    <property type="entry name" value="Metallo-dependent phosphatases"/>
    <property type="match status" value="1"/>
</dbReference>
<dbReference type="GO" id="GO:0016787">
    <property type="term" value="F:hydrolase activity"/>
    <property type="evidence" value="ECO:0007669"/>
    <property type="project" value="InterPro"/>
</dbReference>
<dbReference type="CDD" id="cd00144">
    <property type="entry name" value="MPP_PPP_family"/>
    <property type="match status" value="1"/>
</dbReference>
<name>A0AA48L1B0_9FIRM</name>
<dbReference type="AlphaFoldDB" id="A0AA48L1B0"/>
<gene>
    <name evidence="2" type="ORF">RsTaC01_0208</name>
</gene>
<dbReference type="Proteomes" id="UP001335720">
    <property type="component" value="Chromosome"/>
</dbReference>